<organism evidence="2 3">
    <name type="scientific">Rhizoctonia solani</name>
    <dbReference type="NCBI Taxonomy" id="456999"/>
    <lineage>
        <taxon>Eukaryota</taxon>
        <taxon>Fungi</taxon>
        <taxon>Dikarya</taxon>
        <taxon>Basidiomycota</taxon>
        <taxon>Agaricomycotina</taxon>
        <taxon>Agaricomycetes</taxon>
        <taxon>Cantharellales</taxon>
        <taxon>Ceratobasidiaceae</taxon>
        <taxon>Rhizoctonia</taxon>
    </lineage>
</organism>
<protein>
    <submittedName>
        <fullName evidence="2">Uncharacterized protein</fullName>
    </submittedName>
</protein>
<name>A0A8H3B2B9_9AGAM</name>
<reference evidence="2" key="1">
    <citation type="submission" date="2021-01" db="EMBL/GenBank/DDBJ databases">
        <authorList>
            <person name="Kaushik A."/>
        </authorList>
    </citation>
    <scope>NUCLEOTIDE SEQUENCE</scope>
    <source>
        <strain evidence="2">AG3-T5</strain>
    </source>
</reference>
<dbReference type="Proteomes" id="UP000663841">
    <property type="component" value="Unassembled WGS sequence"/>
</dbReference>
<dbReference type="AlphaFoldDB" id="A0A8H3B2B9"/>
<feature type="region of interest" description="Disordered" evidence="1">
    <location>
        <begin position="1"/>
        <end position="20"/>
    </location>
</feature>
<accession>A0A8H3B2B9</accession>
<evidence type="ECO:0000313" key="3">
    <source>
        <dbReference type="Proteomes" id="UP000663841"/>
    </source>
</evidence>
<dbReference type="EMBL" id="CAJMWW010000114">
    <property type="protein sequence ID" value="CAE6445826.1"/>
    <property type="molecule type" value="Genomic_DNA"/>
</dbReference>
<evidence type="ECO:0000256" key="1">
    <source>
        <dbReference type="SAM" id="MobiDB-lite"/>
    </source>
</evidence>
<gene>
    <name evidence="2" type="ORF">RDB_LOCUS111566</name>
</gene>
<proteinExistence type="predicted"/>
<sequence length="76" mass="8476">MSAAQDRLSSPLKLDPVSSRGIKTPQMHALCNSFLEEYEGRSGEQSTKTQLEVLCEALREEVAGDYEQRGVAFKRT</sequence>
<comment type="caution">
    <text evidence="2">The sequence shown here is derived from an EMBL/GenBank/DDBJ whole genome shotgun (WGS) entry which is preliminary data.</text>
</comment>
<evidence type="ECO:0000313" key="2">
    <source>
        <dbReference type="EMBL" id="CAE6445826.1"/>
    </source>
</evidence>